<name>A0ACC1LP13_9FUNG</name>
<accession>A0ACC1LP13</accession>
<organism evidence="1 2">
    <name type="scientific">Coemansia furcata</name>
    <dbReference type="NCBI Taxonomy" id="417177"/>
    <lineage>
        <taxon>Eukaryota</taxon>
        <taxon>Fungi</taxon>
        <taxon>Fungi incertae sedis</taxon>
        <taxon>Zoopagomycota</taxon>
        <taxon>Kickxellomycotina</taxon>
        <taxon>Kickxellomycetes</taxon>
        <taxon>Kickxellales</taxon>
        <taxon>Kickxellaceae</taxon>
        <taxon>Coemansia</taxon>
    </lineage>
</organism>
<evidence type="ECO:0000313" key="1">
    <source>
        <dbReference type="EMBL" id="KAJ2812954.1"/>
    </source>
</evidence>
<gene>
    <name evidence="1" type="ORF">H4S07_001030</name>
</gene>
<sequence>MQQWLAVFSSKWQAKQQPWLELHASSLWHSNVANRIHLEMLLAKLVNEHLPKIQCTMIDSSEVRRSKIVGRCESLHVTANQISEIKWLLELTSGLRPLLLQSRHTRRLNAEQDLDHVMGRNTCKCNRPQKRVAQHYYSTGASSTLPGLSSHQNRADCHARPAHSGSDVDDDNISDNSMGDFIDDDNDVAPVGSVGSDGSAKSSRHLVSTAPSIDVSTFAAELACYSPDAMYLVTIDCIQQMAQGVTSFGVAPPCGADATPKDMVPTVIALRVWSEFQCSIHSARPTVKVQYANFQSRDKAKRQLDHLLAKQQAGANVEISLRPPRQWVPKRFADVAASVVATLLLHMRAKDRPPHPSPSVDIAPRFPHSLLIDGHHLPEVIHVMHDSGVAQRTAFYDFYRWHRCNNGTHRSPAMPSSEEEGNVTKNTSMTPGGPKGSQLKPKHTHDMVVSSDDNSNNGNSVVDLAILEAEAEHLEQAVQSLQPKAPVTPVTPARNRRCNIRAIREEDAEVLETHRIQ</sequence>
<evidence type="ECO:0000313" key="2">
    <source>
        <dbReference type="Proteomes" id="UP001140096"/>
    </source>
</evidence>
<protein>
    <submittedName>
        <fullName evidence="1">Uncharacterized protein</fullName>
    </submittedName>
</protein>
<dbReference type="Proteomes" id="UP001140096">
    <property type="component" value="Unassembled WGS sequence"/>
</dbReference>
<keyword evidence="2" id="KW-1185">Reference proteome</keyword>
<proteinExistence type="predicted"/>
<dbReference type="EMBL" id="JANBUP010000128">
    <property type="protein sequence ID" value="KAJ2812954.1"/>
    <property type="molecule type" value="Genomic_DNA"/>
</dbReference>
<reference evidence="1" key="1">
    <citation type="submission" date="2022-07" db="EMBL/GenBank/DDBJ databases">
        <title>Phylogenomic reconstructions and comparative analyses of Kickxellomycotina fungi.</title>
        <authorList>
            <person name="Reynolds N.K."/>
            <person name="Stajich J.E."/>
            <person name="Barry K."/>
            <person name="Grigoriev I.V."/>
            <person name="Crous P."/>
            <person name="Smith M.E."/>
        </authorList>
    </citation>
    <scope>NUCLEOTIDE SEQUENCE</scope>
    <source>
        <strain evidence="1">CBS 102833</strain>
    </source>
</reference>
<comment type="caution">
    <text evidence="1">The sequence shown here is derived from an EMBL/GenBank/DDBJ whole genome shotgun (WGS) entry which is preliminary data.</text>
</comment>